<dbReference type="PROSITE" id="PS50013">
    <property type="entry name" value="CHROMO_2"/>
    <property type="match status" value="1"/>
</dbReference>
<evidence type="ECO:0000256" key="12">
    <source>
        <dbReference type="ARBA" id="ARBA00022842"/>
    </source>
</evidence>
<keyword evidence="24" id="KW-1185">Reference proteome</keyword>
<dbReference type="Pfam" id="PF00385">
    <property type="entry name" value="Chromo"/>
    <property type="match status" value="1"/>
</dbReference>
<comment type="caution">
    <text evidence="23">The sequence shown here is derived from an EMBL/GenBank/DDBJ whole genome shotgun (WGS) entry which is preliminary data.</text>
</comment>
<dbReference type="FunFam" id="3.30.70.270:FF:000020">
    <property type="entry name" value="Transposon Tf2-6 polyprotein-like Protein"/>
    <property type="match status" value="1"/>
</dbReference>
<evidence type="ECO:0000256" key="8">
    <source>
        <dbReference type="ARBA" id="ARBA00022723"/>
    </source>
</evidence>
<dbReference type="GO" id="GO:0006338">
    <property type="term" value="P:chromatin remodeling"/>
    <property type="evidence" value="ECO:0007669"/>
    <property type="project" value="UniProtKB-ARBA"/>
</dbReference>
<evidence type="ECO:0000256" key="11">
    <source>
        <dbReference type="ARBA" id="ARBA00022801"/>
    </source>
</evidence>
<keyword evidence="14" id="KW-0229">DNA integration</keyword>
<keyword evidence="7" id="KW-0540">Nuclease</keyword>
<dbReference type="InterPro" id="IPR041373">
    <property type="entry name" value="RT_RNaseH"/>
</dbReference>
<dbReference type="InterPro" id="IPR043128">
    <property type="entry name" value="Rev_trsase/Diguanyl_cyclase"/>
</dbReference>
<keyword evidence="15" id="KW-0695">RNA-directed DNA polymerase</keyword>
<gene>
    <name evidence="23" type="ORF">B0A55_13584</name>
</gene>
<evidence type="ECO:0000256" key="4">
    <source>
        <dbReference type="ARBA" id="ARBA00022670"/>
    </source>
</evidence>
<evidence type="ECO:0000259" key="21">
    <source>
        <dbReference type="PROSITE" id="PS50013"/>
    </source>
</evidence>
<sequence>MPLQLVFQQHHETVVLDVVPMARHDIVLGTPWLERHNPHIEWRKRVLTFARCDCVIDINPTHRQRSMVDERRQIGEISQSTTKPNDGSGSTDTSKVLLDQQVRTTGGSNAPPDIPEEFTKWKRLFQEETGLEALPKHRPWDHVIRLQPGKDPPWGPLYALSQKELEEQRKWLDDKLAKGWIRKSQSSAASPAMFVPKKGGKLRMVIDYRRLNTVTEKNRYPLPNIEEMKNHLTGATCHMSGGTRDQHAKDVGEVLERLGNAGFKTAPEKCKFFKKEVDFLGFVVGVNGIRMDPEKIRSIMEWPTPQTLRDVQAFLGLANYNRKFIRDYSKIAIPLTTLTKKDVKFDWGKDQERAFQRLKEASASAPILAMFDPEKKVIIETDASDYAIGACLTQERNGNRHPIAYFSRKMSPAEQNYEIYDKELLAIVAALRHWRIYCEGATGLTIYSDHKNLQYFTTTKDLSRRQCRWSELLGQYKFDIIYTPGKDNGRADALSRRSDYMEGNESKPQRILTVNRDGSLSAEAQEFNATLRILRDSGEEFPVEHGKYKVPPEKETDCIRDHHDGPTVGHPGVSRTTEHIRRNFAFPEMRLKVSKYIKRCDDCNKNKASRHAKYGNLEFREPPQQPWDEVTMEFIVKLPKSADPVTEHEHDSILVMVDRLTKYSHFIPCSETITAQQLGCLVLDRLVRYHGIPTVFITDRDKLFTSNYWKTLVAAMGIKHKLSTAFHPQTDGQTERSNQTLEAYLRHYVNYVQDNWVALLPMAQVAINNNASETTNVTPFYANFGKDPNLFMEAKAGPQTDRALKSSADLKGVHNAMRQAITKSQTTLSKQRHKDAKTAPQLKEGDKVYLLTRNLKTRRGTKKLDHVKVGPFLVDEQRGKASYKLRLPKDARIHPVFHISLLEPADPDATLQTTFHFEPQEEDEFEPEKILEQRGQRYLVKWKGYPDEDNTWEPRTHLRNSPRLLKQFHQAKDQAVRKRPKRKGSS</sequence>
<dbReference type="CDD" id="cd01647">
    <property type="entry name" value="RT_LTR"/>
    <property type="match status" value="1"/>
</dbReference>
<organism evidence="23 24">
    <name type="scientific">Friedmanniomyces simplex</name>
    <dbReference type="NCBI Taxonomy" id="329884"/>
    <lineage>
        <taxon>Eukaryota</taxon>
        <taxon>Fungi</taxon>
        <taxon>Dikarya</taxon>
        <taxon>Ascomycota</taxon>
        <taxon>Pezizomycotina</taxon>
        <taxon>Dothideomycetes</taxon>
        <taxon>Dothideomycetidae</taxon>
        <taxon>Mycosphaerellales</taxon>
        <taxon>Teratosphaeriaceae</taxon>
        <taxon>Friedmanniomyces</taxon>
    </lineage>
</organism>
<evidence type="ECO:0000256" key="5">
    <source>
        <dbReference type="ARBA" id="ARBA00022679"/>
    </source>
</evidence>
<evidence type="ECO:0000256" key="17">
    <source>
        <dbReference type="ARBA" id="ARBA00023125"/>
    </source>
</evidence>
<comment type="subcellular location">
    <subcellularLocation>
        <location evidence="1">Nucleus</location>
    </subcellularLocation>
</comment>
<evidence type="ECO:0000256" key="18">
    <source>
        <dbReference type="ARBA" id="ARBA00023172"/>
    </source>
</evidence>
<keyword evidence="19" id="KW-0539">Nucleus</keyword>
<dbReference type="CDD" id="cd09274">
    <property type="entry name" value="RNase_HI_RT_Ty3"/>
    <property type="match status" value="1"/>
</dbReference>
<dbReference type="GO" id="GO:0003964">
    <property type="term" value="F:RNA-directed DNA polymerase activity"/>
    <property type="evidence" value="ECO:0007669"/>
    <property type="project" value="UniProtKB-KW"/>
</dbReference>
<dbReference type="GO" id="GO:0046872">
    <property type="term" value="F:metal ion binding"/>
    <property type="evidence" value="ECO:0007669"/>
    <property type="project" value="UniProtKB-KW"/>
</dbReference>
<evidence type="ECO:0000313" key="24">
    <source>
        <dbReference type="Proteomes" id="UP000309340"/>
    </source>
</evidence>
<comment type="subunit">
    <text evidence="2">Component of the NuA4 histone acetyltransferase complex.</text>
</comment>
<dbReference type="GO" id="GO:0015074">
    <property type="term" value="P:DNA integration"/>
    <property type="evidence" value="ECO:0007669"/>
    <property type="project" value="UniProtKB-KW"/>
</dbReference>
<dbReference type="SUPFAM" id="SSF54160">
    <property type="entry name" value="Chromo domain-like"/>
    <property type="match status" value="1"/>
</dbReference>
<keyword evidence="9" id="KW-0064">Aspartyl protease</keyword>
<dbReference type="GO" id="GO:0004190">
    <property type="term" value="F:aspartic-type endopeptidase activity"/>
    <property type="evidence" value="ECO:0007669"/>
    <property type="project" value="UniProtKB-KW"/>
</dbReference>
<dbReference type="InterPro" id="IPR012337">
    <property type="entry name" value="RNaseH-like_sf"/>
</dbReference>
<dbReference type="InterPro" id="IPR041588">
    <property type="entry name" value="Integrase_H2C2"/>
</dbReference>
<dbReference type="GO" id="GO:0003887">
    <property type="term" value="F:DNA-directed DNA polymerase activity"/>
    <property type="evidence" value="ECO:0007669"/>
    <property type="project" value="UniProtKB-KW"/>
</dbReference>
<dbReference type="InterPro" id="IPR016197">
    <property type="entry name" value="Chromo-like_dom_sf"/>
</dbReference>
<dbReference type="Proteomes" id="UP000309340">
    <property type="component" value="Unassembled WGS sequence"/>
</dbReference>
<dbReference type="EC" id="2.7.7.49" evidence="3"/>
<dbReference type="Pfam" id="PF24626">
    <property type="entry name" value="SH3_Tf2-1"/>
    <property type="match status" value="1"/>
</dbReference>
<feature type="domain" description="Integrase catalytic" evidence="22">
    <location>
        <begin position="622"/>
        <end position="796"/>
    </location>
</feature>
<evidence type="ECO:0000256" key="15">
    <source>
        <dbReference type="ARBA" id="ARBA00022918"/>
    </source>
</evidence>
<dbReference type="Gene3D" id="1.10.340.70">
    <property type="match status" value="1"/>
</dbReference>
<dbReference type="SMART" id="SM00298">
    <property type="entry name" value="CHROMO"/>
    <property type="match status" value="1"/>
</dbReference>
<keyword evidence="10" id="KW-0255">Endonuclease</keyword>
<keyword evidence="18" id="KW-0233">DNA recombination</keyword>
<dbReference type="InterPro" id="IPR056924">
    <property type="entry name" value="SH3_Tf2-1"/>
</dbReference>
<dbReference type="InterPro" id="IPR001584">
    <property type="entry name" value="Integrase_cat-core"/>
</dbReference>
<evidence type="ECO:0000256" key="6">
    <source>
        <dbReference type="ARBA" id="ARBA00022695"/>
    </source>
</evidence>
<feature type="compositionally biased region" description="Polar residues" evidence="20">
    <location>
        <begin position="76"/>
        <end position="93"/>
    </location>
</feature>
<evidence type="ECO:0000256" key="3">
    <source>
        <dbReference type="ARBA" id="ARBA00012493"/>
    </source>
</evidence>
<dbReference type="CDD" id="cd00024">
    <property type="entry name" value="CD_CSD"/>
    <property type="match status" value="1"/>
</dbReference>
<name>A0A4U0WFP1_9PEZI</name>
<dbReference type="GO" id="GO:0006508">
    <property type="term" value="P:proteolysis"/>
    <property type="evidence" value="ECO:0007669"/>
    <property type="project" value="UniProtKB-KW"/>
</dbReference>
<accession>A0A4U0WFP1</accession>
<dbReference type="Gene3D" id="2.40.50.40">
    <property type="match status" value="1"/>
</dbReference>
<dbReference type="Gene3D" id="3.10.10.10">
    <property type="entry name" value="HIV Type 1 Reverse Transcriptase, subunit A, domain 1"/>
    <property type="match status" value="1"/>
</dbReference>
<dbReference type="SUPFAM" id="SSF53098">
    <property type="entry name" value="Ribonuclease H-like"/>
    <property type="match status" value="1"/>
</dbReference>
<dbReference type="GO" id="GO:0003723">
    <property type="term" value="F:RNA binding"/>
    <property type="evidence" value="ECO:0007669"/>
    <property type="project" value="UniProtKB-KW"/>
</dbReference>
<keyword evidence="8" id="KW-0479">Metal-binding</keyword>
<reference evidence="23 24" key="1">
    <citation type="submission" date="2017-03" db="EMBL/GenBank/DDBJ databases">
        <title>Genomes of endolithic fungi from Antarctica.</title>
        <authorList>
            <person name="Coleine C."/>
            <person name="Masonjones S."/>
            <person name="Stajich J.E."/>
        </authorList>
    </citation>
    <scope>NUCLEOTIDE SEQUENCE [LARGE SCALE GENOMIC DNA]</scope>
    <source>
        <strain evidence="23 24">CCFEE 5184</strain>
    </source>
</reference>
<evidence type="ECO:0000256" key="9">
    <source>
        <dbReference type="ARBA" id="ARBA00022750"/>
    </source>
</evidence>
<feature type="domain" description="Chromo" evidence="21">
    <location>
        <begin position="925"/>
        <end position="980"/>
    </location>
</feature>
<dbReference type="InterPro" id="IPR000953">
    <property type="entry name" value="Chromo/chromo_shadow_dom"/>
</dbReference>
<dbReference type="PROSITE" id="PS50994">
    <property type="entry name" value="INTEGRASE"/>
    <property type="match status" value="1"/>
</dbReference>
<dbReference type="PANTHER" id="PTHR37984:SF5">
    <property type="entry name" value="PROTEIN NYNRIN-LIKE"/>
    <property type="match status" value="1"/>
</dbReference>
<evidence type="ECO:0000256" key="19">
    <source>
        <dbReference type="ARBA" id="ARBA00023242"/>
    </source>
</evidence>
<proteinExistence type="predicted"/>
<keyword evidence="11" id="KW-0378">Hydrolase</keyword>
<dbReference type="InterPro" id="IPR021109">
    <property type="entry name" value="Peptidase_aspartic_dom_sf"/>
</dbReference>
<dbReference type="GO" id="GO:0004519">
    <property type="term" value="F:endonuclease activity"/>
    <property type="evidence" value="ECO:0007669"/>
    <property type="project" value="UniProtKB-KW"/>
</dbReference>
<dbReference type="Gene3D" id="2.40.70.10">
    <property type="entry name" value="Acid Proteases"/>
    <property type="match status" value="1"/>
</dbReference>
<dbReference type="InterPro" id="IPR036397">
    <property type="entry name" value="RNaseH_sf"/>
</dbReference>
<evidence type="ECO:0000313" key="23">
    <source>
        <dbReference type="EMBL" id="TKA61347.1"/>
    </source>
</evidence>
<dbReference type="Gene3D" id="3.30.420.10">
    <property type="entry name" value="Ribonuclease H-like superfamily/Ribonuclease H"/>
    <property type="match status" value="1"/>
</dbReference>
<dbReference type="GO" id="GO:0003677">
    <property type="term" value="F:DNA binding"/>
    <property type="evidence" value="ECO:0007669"/>
    <property type="project" value="UniProtKB-KW"/>
</dbReference>
<feature type="region of interest" description="Disordered" evidence="20">
    <location>
        <begin position="945"/>
        <end position="986"/>
    </location>
</feature>
<keyword evidence="4" id="KW-0645">Protease</keyword>
<evidence type="ECO:0000256" key="13">
    <source>
        <dbReference type="ARBA" id="ARBA00022884"/>
    </source>
</evidence>
<dbReference type="GO" id="GO:0006310">
    <property type="term" value="P:DNA recombination"/>
    <property type="evidence" value="ECO:0007669"/>
    <property type="project" value="UniProtKB-KW"/>
</dbReference>
<dbReference type="Gene3D" id="3.30.70.270">
    <property type="match status" value="2"/>
</dbReference>
<dbReference type="OrthoDB" id="5599418at2759"/>
<keyword evidence="6" id="KW-0548">Nucleotidyltransferase</keyword>
<dbReference type="AlphaFoldDB" id="A0A4U0WFP1"/>
<evidence type="ECO:0000259" key="22">
    <source>
        <dbReference type="PROSITE" id="PS50994"/>
    </source>
</evidence>
<keyword evidence="12" id="KW-0460">Magnesium</keyword>
<evidence type="ECO:0000256" key="20">
    <source>
        <dbReference type="SAM" id="MobiDB-lite"/>
    </source>
</evidence>
<keyword evidence="16" id="KW-0239">DNA-directed DNA polymerase</keyword>
<dbReference type="SUPFAM" id="SSF56672">
    <property type="entry name" value="DNA/RNA polymerases"/>
    <property type="match status" value="1"/>
</dbReference>
<dbReference type="InterPro" id="IPR043502">
    <property type="entry name" value="DNA/RNA_pol_sf"/>
</dbReference>
<dbReference type="PANTHER" id="PTHR37984">
    <property type="entry name" value="PROTEIN CBG26694"/>
    <property type="match status" value="1"/>
</dbReference>
<evidence type="ECO:0000256" key="16">
    <source>
        <dbReference type="ARBA" id="ARBA00022932"/>
    </source>
</evidence>
<keyword evidence="17" id="KW-0238">DNA-binding</keyword>
<dbReference type="Pfam" id="PF17921">
    <property type="entry name" value="Integrase_H2C2"/>
    <property type="match status" value="1"/>
</dbReference>
<dbReference type="CDD" id="cd00303">
    <property type="entry name" value="retropepsin_like"/>
    <property type="match status" value="1"/>
</dbReference>
<dbReference type="InterPro" id="IPR023779">
    <property type="entry name" value="Chromodomain_CS"/>
</dbReference>
<dbReference type="InterPro" id="IPR050951">
    <property type="entry name" value="Retrovirus_Pol_polyprotein"/>
</dbReference>
<protein>
    <recommendedName>
        <fullName evidence="3">RNA-directed DNA polymerase</fullName>
        <ecNumber evidence="3">2.7.7.49</ecNumber>
    </recommendedName>
</protein>
<dbReference type="EMBL" id="NAJQ01001240">
    <property type="protein sequence ID" value="TKA61347.1"/>
    <property type="molecule type" value="Genomic_DNA"/>
</dbReference>
<dbReference type="GO" id="GO:0005634">
    <property type="term" value="C:nucleus"/>
    <property type="evidence" value="ECO:0007669"/>
    <property type="project" value="UniProtKB-SubCell"/>
</dbReference>
<evidence type="ECO:0000256" key="1">
    <source>
        <dbReference type="ARBA" id="ARBA00004123"/>
    </source>
</evidence>
<evidence type="ECO:0000256" key="2">
    <source>
        <dbReference type="ARBA" id="ARBA00011353"/>
    </source>
</evidence>
<dbReference type="STRING" id="329884.A0A4U0WFP1"/>
<dbReference type="PROSITE" id="PS00598">
    <property type="entry name" value="CHROMO_1"/>
    <property type="match status" value="1"/>
</dbReference>
<evidence type="ECO:0000256" key="10">
    <source>
        <dbReference type="ARBA" id="ARBA00022759"/>
    </source>
</evidence>
<keyword evidence="13" id="KW-0694">RNA-binding</keyword>
<dbReference type="InterPro" id="IPR023780">
    <property type="entry name" value="Chromo_domain"/>
</dbReference>
<dbReference type="Pfam" id="PF17917">
    <property type="entry name" value="RT_RNaseH"/>
    <property type="match status" value="1"/>
</dbReference>
<feature type="compositionally biased region" description="Basic residues" evidence="20">
    <location>
        <begin position="977"/>
        <end position="986"/>
    </location>
</feature>
<feature type="region of interest" description="Disordered" evidence="20">
    <location>
        <begin position="65"/>
        <end position="93"/>
    </location>
</feature>
<evidence type="ECO:0000256" key="7">
    <source>
        <dbReference type="ARBA" id="ARBA00022722"/>
    </source>
</evidence>
<evidence type="ECO:0000256" key="14">
    <source>
        <dbReference type="ARBA" id="ARBA00022908"/>
    </source>
</evidence>
<keyword evidence="5" id="KW-0808">Transferase</keyword>